<evidence type="ECO:0000256" key="1">
    <source>
        <dbReference type="ARBA" id="ARBA00004123"/>
    </source>
</evidence>
<dbReference type="Proteomes" id="UP000242381">
    <property type="component" value="Unassembled WGS sequence"/>
</dbReference>
<feature type="compositionally biased region" description="Acidic residues" evidence="11">
    <location>
        <begin position="130"/>
        <end position="139"/>
    </location>
</feature>
<keyword evidence="5" id="KW-0378">Hydrolase</keyword>
<dbReference type="GO" id="GO:0141221">
    <property type="term" value="F:histone deacetylase activity, hydrolytic mechanism"/>
    <property type="evidence" value="ECO:0007669"/>
    <property type="project" value="UniProtKB-EC"/>
</dbReference>
<name>A0A1X0RRY1_RHIZD</name>
<evidence type="ECO:0000313" key="13">
    <source>
        <dbReference type="EMBL" id="ORE14658.1"/>
    </source>
</evidence>
<keyword evidence="8" id="KW-0804">Transcription</keyword>
<feature type="compositionally biased region" description="Acidic residues" evidence="11">
    <location>
        <begin position="207"/>
        <end position="216"/>
    </location>
</feature>
<dbReference type="SUPFAM" id="SSF52768">
    <property type="entry name" value="Arginase/deacetylase"/>
    <property type="match status" value="1"/>
</dbReference>
<feature type="compositionally biased region" description="Basic and acidic residues" evidence="11">
    <location>
        <begin position="84"/>
        <end position="97"/>
    </location>
</feature>
<dbReference type="PRINTS" id="PR01270">
    <property type="entry name" value="HDASUPER"/>
</dbReference>
<dbReference type="GO" id="GO:0000118">
    <property type="term" value="C:histone deacetylase complex"/>
    <property type="evidence" value="ECO:0007669"/>
    <property type="project" value="TreeGrafter"/>
</dbReference>
<dbReference type="Pfam" id="PF00850">
    <property type="entry name" value="Hist_deacetyl"/>
    <property type="match status" value="1"/>
</dbReference>
<dbReference type="InterPro" id="IPR023696">
    <property type="entry name" value="Ureohydrolase_dom_sf"/>
</dbReference>
<evidence type="ECO:0000256" key="3">
    <source>
        <dbReference type="ARBA" id="ARBA00012111"/>
    </source>
</evidence>
<evidence type="ECO:0000256" key="2">
    <source>
        <dbReference type="ARBA" id="ARBA00007738"/>
    </source>
</evidence>
<evidence type="ECO:0000256" key="4">
    <source>
        <dbReference type="ARBA" id="ARBA00022491"/>
    </source>
</evidence>
<protein>
    <recommendedName>
        <fullName evidence="3">histone deacetylase</fullName>
        <ecNumber evidence="3">3.5.1.98</ecNumber>
    </recommendedName>
</protein>
<dbReference type="AlphaFoldDB" id="A0A1X0RRY1"/>
<evidence type="ECO:0000256" key="11">
    <source>
        <dbReference type="SAM" id="MobiDB-lite"/>
    </source>
</evidence>
<dbReference type="FunFam" id="3.40.800.20:FF:000005">
    <property type="entry name" value="histone deacetylase 6"/>
    <property type="match status" value="1"/>
</dbReference>
<comment type="subcellular location">
    <subcellularLocation>
        <location evidence="1">Nucleus</location>
    </subcellularLocation>
</comment>
<feature type="compositionally biased region" description="Polar residues" evidence="11">
    <location>
        <begin position="159"/>
        <end position="168"/>
    </location>
</feature>
<evidence type="ECO:0000256" key="8">
    <source>
        <dbReference type="ARBA" id="ARBA00023163"/>
    </source>
</evidence>
<dbReference type="VEuPathDB" id="FungiDB:BCV72DRAFT_317804"/>
<dbReference type="Gene3D" id="3.40.800.20">
    <property type="entry name" value="Histone deacetylase domain"/>
    <property type="match status" value="1"/>
</dbReference>
<sequence length="648" mass="72836">MSPEQSLKRALGSLTDQTSKKPRNYEREDNEAINIEEQTTTDSNRNATIRNGGFSKVRHEEAESRTVVIVSDLEDEDDTESEDASTKEEGTELERADNQVPENTTTERDESVQPKEDVSEGKGETMYITIDDDSGDEYNDVEHNTNAIDFKVKEEDNNNRVSENTTDASNDRKDKASEEDVIEPTEKNKQDKKSINVPVNDSRETEAEAMEVDEEITPIKPLGQKKKKQDDSEDDFTLPGHNSTYVPPPITRPKRKPAPKPLPVTTVVKKPKRSNSPREKASFEHISKRRLLKTGFVYDTAMSYHATPDPIEIHPEDPRRIFKIYSIMEKHGLLAECKRIKSRKATKKEIIAIHSITHYRKMRATTKFNKRSQYIELEHVYDSVYLNSSSFESALYAAGSLIELLEALVKDEIRNAFAIIRPPGHHAEHDAPMGFCLFNNVAVAVNHCMKKLDVKKTVIVDWDVHFGNGTQSIFSSDPNVLYISLHRYEDKTFYPSSRKGAADYTGHGKGKGTTVNIPWPCSGMTDADYLYAFREIVIPISMEFNPDLLVVSAGFDAAIDDPIGQCKVTPVGYAHMVHMLKSVNNGKMAIALEGGYNLNSTAMSALACMNVLLGDAPPPITSNLAPKKECIETIEQVREIQKEFWTCL</sequence>
<evidence type="ECO:0000256" key="10">
    <source>
        <dbReference type="ARBA" id="ARBA00048287"/>
    </source>
</evidence>
<dbReference type="InterPro" id="IPR000286">
    <property type="entry name" value="HDACs"/>
</dbReference>
<gene>
    <name evidence="13" type="ORF">BCV71DRAFT_47691</name>
</gene>
<dbReference type="EC" id="3.5.1.98" evidence="3"/>
<keyword evidence="9" id="KW-0539">Nucleus</keyword>
<dbReference type="GO" id="GO:0040029">
    <property type="term" value="P:epigenetic regulation of gene expression"/>
    <property type="evidence" value="ECO:0007669"/>
    <property type="project" value="TreeGrafter"/>
</dbReference>
<comment type="catalytic activity">
    <reaction evidence="10">
        <text>N(6)-acetyl-L-lysyl-[histone] + H2O = L-lysyl-[histone] + acetate</text>
        <dbReference type="Rhea" id="RHEA:58196"/>
        <dbReference type="Rhea" id="RHEA-COMP:9845"/>
        <dbReference type="Rhea" id="RHEA-COMP:11338"/>
        <dbReference type="ChEBI" id="CHEBI:15377"/>
        <dbReference type="ChEBI" id="CHEBI:29969"/>
        <dbReference type="ChEBI" id="CHEBI:30089"/>
        <dbReference type="ChEBI" id="CHEBI:61930"/>
        <dbReference type="EC" id="3.5.1.98"/>
    </reaction>
</comment>
<keyword evidence="4" id="KW-0678">Repressor</keyword>
<feature type="compositionally biased region" description="Basic and acidic residues" evidence="11">
    <location>
        <begin position="169"/>
        <end position="194"/>
    </location>
</feature>
<keyword evidence="6" id="KW-0156">Chromatin regulator</keyword>
<dbReference type="InterPro" id="IPR037138">
    <property type="entry name" value="His_deacetylse_dom_sf"/>
</dbReference>
<evidence type="ECO:0000256" key="7">
    <source>
        <dbReference type="ARBA" id="ARBA00023015"/>
    </source>
</evidence>
<proteinExistence type="inferred from homology"/>
<feature type="region of interest" description="Disordered" evidence="11">
    <location>
        <begin position="1"/>
        <end position="284"/>
    </location>
</feature>
<evidence type="ECO:0000256" key="5">
    <source>
        <dbReference type="ARBA" id="ARBA00022801"/>
    </source>
</evidence>
<organism evidence="13 14">
    <name type="scientific">Rhizopus microsporus</name>
    <dbReference type="NCBI Taxonomy" id="58291"/>
    <lineage>
        <taxon>Eukaryota</taxon>
        <taxon>Fungi</taxon>
        <taxon>Fungi incertae sedis</taxon>
        <taxon>Mucoromycota</taxon>
        <taxon>Mucoromycotina</taxon>
        <taxon>Mucoromycetes</taxon>
        <taxon>Mucorales</taxon>
        <taxon>Mucorineae</taxon>
        <taxon>Rhizopodaceae</taxon>
        <taxon>Rhizopus</taxon>
    </lineage>
</organism>
<feature type="compositionally biased region" description="Acidic residues" evidence="11">
    <location>
        <begin position="72"/>
        <end position="83"/>
    </location>
</feature>
<dbReference type="EMBL" id="KV921459">
    <property type="protein sequence ID" value="ORE14658.1"/>
    <property type="molecule type" value="Genomic_DNA"/>
</dbReference>
<evidence type="ECO:0000259" key="12">
    <source>
        <dbReference type="Pfam" id="PF00850"/>
    </source>
</evidence>
<dbReference type="PANTHER" id="PTHR10625:SF5">
    <property type="entry name" value="HISTONE DEACETYLASE"/>
    <property type="match status" value="1"/>
</dbReference>
<reference evidence="13 14" key="1">
    <citation type="journal article" date="2016" name="Proc. Natl. Acad. Sci. U.S.A.">
        <title>Lipid metabolic changes in an early divergent fungus govern the establishment of a mutualistic symbiosis with endobacteria.</title>
        <authorList>
            <person name="Lastovetsky O.A."/>
            <person name="Gaspar M.L."/>
            <person name="Mondo S.J."/>
            <person name="LaButti K.M."/>
            <person name="Sandor L."/>
            <person name="Grigoriev I.V."/>
            <person name="Henry S.A."/>
            <person name="Pawlowska T.E."/>
        </authorList>
    </citation>
    <scope>NUCLEOTIDE SEQUENCE [LARGE SCALE GENOMIC DNA]</scope>
    <source>
        <strain evidence="13 14">ATCC 11559</strain>
    </source>
</reference>
<feature type="domain" description="Histone deacetylase" evidence="12">
    <location>
        <begin position="314"/>
        <end position="611"/>
    </location>
</feature>
<comment type="similarity">
    <text evidence="2">Belongs to the histone deacetylase family. HD type 2 subfamily.</text>
</comment>
<evidence type="ECO:0000256" key="6">
    <source>
        <dbReference type="ARBA" id="ARBA00022853"/>
    </source>
</evidence>
<keyword evidence="7" id="KW-0805">Transcription regulation</keyword>
<evidence type="ECO:0000256" key="9">
    <source>
        <dbReference type="ARBA" id="ARBA00023242"/>
    </source>
</evidence>
<dbReference type="InterPro" id="IPR023801">
    <property type="entry name" value="His_deacetylse_dom"/>
</dbReference>
<accession>A0A1X0RRY1</accession>
<feature type="compositionally biased region" description="Polar residues" evidence="11">
    <location>
        <begin position="36"/>
        <end position="49"/>
    </location>
</feature>
<dbReference type="PANTHER" id="PTHR10625">
    <property type="entry name" value="HISTONE DEACETYLASE HDAC1-RELATED"/>
    <property type="match status" value="1"/>
</dbReference>
<evidence type="ECO:0000313" key="14">
    <source>
        <dbReference type="Proteomes" id="UP000242381"/>
    </source>
</evidence>
<feature type="compositionally biased region" description="Basic and acidic residues" evidence="11">
    <location>
        <begin position="105"/>
        <end position="123"/>
    </location>
</feature>